<dbReference type="HAMAP" id="MF_00135">
    <property type="entry name" value="PRAI"/>
    <property type="match status" value="1"/>
</dbReference>
<keyword evidence="8 9" id="KW-0413">Isomerase</keyword>
<accession>A0A7G5IH33</accession>
<evidence type="ECO:0000256" key="5">
    <source>
        <dbReference type="ARBA" id="ARBA00022605"/>
    </source>
</evidence>
<sequence length="210" mass="21499">MRVDVKICGLRDAAMLDVAVGAGASHVGFVCFAPSPRHLGPDALAGLAATAPRACTRVAVVVDADDALLAAVAPAVDVLQLHGREIPARVADVRARFGKPVWKAAGVRTAADVRALVRDFAGADALLFDAKAPEEAPMPGGNGLRFDWRALAEVALPSRWVLSGGLDAATVADAVRLTGARAVDVSSGVEDAPGVKSAAKIRDFVKAAHG</sequence>
<protein>
    <recommendedName>
        <fullName evidence="4 9">N-(5'-phosphoribosyl)anthranilate isomerase</fullName>
        <shortName evidence="9">PRAI</shortName>
        <ecNumber evidence="3 9">5.3.1.24</ecNumber>
    </recommendedName>
</protein>
<comment type="pathway">
    <text evidence="2 9">Amino-acid biosynthesis; L-tryptophan biosynthesis; L-tryptophan from chorismate: step 3/5.</text>
</comment>
<dbReference type="KEGG" id="sand:H3309_15435"/>
<comment type="similarity">
    <text evidence="9">Belongs to the TrpF family.</text>
</comment>
<evidence type="ECO:0000259" key="10">
    <source>
        <dbReference type="Pfam" id="PF00697"/>
    </source>
</evidence>
<dbReference type="CDD" id="cd00405">
    <property type="entry name" value="PRAI"/>
    <property type="match status" value="1"/>
</dbReference>
<evidence type="ECO:0000313" key="12">
    <source>
        <dbReference type="Proteomes" id="UP000515292"/>
    </source>
</evidence>
<evidence type="ECO:0000256" key="4">
    <source>
        <dbReference type="ARBA" id="ARBA00022272"/>
    </source>
</evidence>
<keyword evidence="12" id="KW-1185">Reference proteome</keyword>
<dbReference type="PANTHER" id="PTHR42894:SF1">
    <property type="entry name" value="N-(5'-PHOSPHORIBOSYL)ANTHRANILATE ISOMERASE"/>
    <property type="match status" value="1"/>
</dbReference>
<dbReference type="Proteomes" id="UP000515292">
    <property type="component" value="Chromosome"/>
</dbReference>
<name>A0A7G5IH33_9SPHN</name>
<evidence type="ECO:0000256" key="3">
    <source>
        <dbReference type="ARBA" id="ARBA00012572"/>
    </source>
</evidence>
<dbReference type="GO" id="GO:0000162">
    <property type="term" value="P:L-tryptophan biosynthetic process"/>
    <property type="evidence" value="ECO:0007669"/>
    <property type="project" value="UniProtKB-UniRule"/>
</dbReference>
<evidence type="ECO:0000256" key="7">
    <source>
        <dbReference type="ARBA" id="ARBA00023141"/>
    </source>
</evidence>
<dbReference type="EMBL" id="CP059851">
    <property type="protein sequence ID" value="QMW22675.1"/>
    <property type="molecule type" value="Genomic_DNA"/>
</dbReference>
<evidence type="ECO:0000256" key="1">
    <source>
        <dbReference type="ARBA" id="ARBA00001164"/>
    </source>
</evidence>
<evidence type="ECO:0000256" key="8">
    <source>
        <dbReference type="ARBA" id="ARBA00023235"/>
    </source>
</evidence>
<dbReference type="Gene3D" id="3.20.20.70">
    <property type="entry name" value="Aldolase class I"/>
    <property type="match status" value="1"/>
</dbReference>
<dbReference type="InterPro" id="IPR011060">
    <property type="entry name" value="RibuloseP-bd_barrel"/>
</dbReference>
<reference evidence="11 12" key="1">
    <citation type="submission" date="2020-07" db="EMBL/GenBank/DDBJ databases">
        <title>Complete genome sequence for Sandaracinobacter sp. M6.</title>
        <authorList>
            <person name="Tang Y."/>
            <person name="Liu Q."/>
            <person name="Guo Z."/>
            <person name="Lei P."/>
            <person name="Huang B."/>
        </authorList>
    </citation>
    <scope>NUCLEOTIDE SEQUENCE [LARGE SCALE GENOMIC DNA]</scope>
    <source>
        <strain evidence="11 12">M6</strain>
    </source>
</reference>
<feature type="domain" description="N-(5'phosphoribosyl) anthranilate isomerase (PRAI)" evidence="10">
    <location>
        <begin position="5"/>
        <end position="206"/>
    </location>
</feature>
<dbReference type="InterPro" id="IPR044643">
    <property type="entry name" value="TrpF_fam"/>
</dbReference>
<evidence type="ECO:0000256" key="6">
    <source>
        <dbReference type="ARBA" id="ARBA00022822"/>
    </source>
</evidence>
<dbReference type="SUPFAM" id="SSF51366">
    <property type="entry name" value="Ribulose-phoshate binding barrel"/>
    <property type="match status" value="1"/>
</dbReference>
<dbReference type="RefSeq" id="WP_182295779.1">
    <property type="nucleotide sequence ID" value="NZ_CP059851.1"/>
</dbReference>
<dbReference type="GO" id="GO:0004640">
    <property type="term" value="F:phosphoribosylanthranilate isomerase activity"/>
    <property type="evidence" value="ECO:0007669"/>
    <property type="project" value="UniProtKB-UniRule"/>
</dbReference>
<keyword evidence="7 9" id="KW-0057">Aromatic amino acid biosynthesis</keyword>
<gene>
    <name evidence="9" type="primary">trpF</name>
    <name evidence="11" type="ORF">H3309_15435</name>
</gene>
<keyword evidence="5 9" id="KW-0028">Amino-acid biosynthesis</keyword>
<keyword evidence="6 9" id="KW-0822">Tryptophan biosynthesis</keyword>
<dbReference type="EC" id="5.3.1.24" evidence="3 9"/>
<dbReference type="PANTHER" id="PTHR42894">
    <property type="entry name" value="N-(5'-PHOSPHORIBOSYL)ANTHRANILATE ISOMERASE"/>
    <property type="match status" value="1"/>
</dbReference>
<dbReference type="NCBIfam" id="NF002295">
    <property type="entry name" value="PRK01222.1-1"/>
    <property type="match status" value="1"/>
</dbReference>
<evidence type="ECO:0000313" key="11">
    <source>
        <dbReference type="EMBL" id="QMW22675.1"/>
    </source>
</evidence>
<comment type="catalytic activity">
    <reaction evidence="1 9">
        <text>N-(5-phospho-beta-D-ribosyl)anthranilate = 1-(2-carboxyphenylamino)-1-deoxy-D-ribulose 5-phosphate</text>
        <dbReference type="Rhea" id="RHEA:21540"/>
        <dbReference type="ChEBI" id="CHEBI:18277"/>
        <dbReference type="ChEBI" id="CHEBI:58613"/>
        <dbReference type="EC" id="5.3.1.24"/>
    </reaction>
</comment>
<evidence type="ECO:0000256" key="9">
    <source>
        <dbReference type="HAMAP-Rule" id="MF_00135"/>
    </source>
</evidence>
<dbReference type="InterPro" id="IPR013785">
    <property type="entry name" value="Aldolase_TIM"/>
</dbReference>
<organism evidence="11 12">
    <name type="scientific">Sandaracinobacteroides saxicola</name>
    <dbReference type="NCBI Taxonomy" id="2759707"/>
    <lineage>
        <taxon>Bacteria</taxon>
        <taxon>Pseudomonadati</taxon>
        <taxon>Pseudomonadota</taxon>
        <taxon>Alphaproteobacteria</taxon>
        <taxon>Sphingomonadales</taxon>
        <taxon>Sphingosinicellaceae</taxon>
        <taxon>Sandaracinobacteroides</taxon>
    </lineage>
</organism>
<dbReference type="InterPro" id="IPR001240">
    <property type="entry name" value="PRAI_dom"/>
</dbReference>
<evidence type="ECO:0000256" key="2">
    <source>
        <dbReference type="ARBA" id="ARBA00004664"/>
    </source>
</evidence>
<proteinExistence type="inferred from homology"/>
<dbReference type="UniPathway" id="UPA00035">
    <property type="reaction ID" value="UER00042"/>
</dbReference>
<dbReference type="AlphaFoldDB" id="A0A7G5IH33"/>
<dbReference type="Pfam" id="PF00697">
    <property type="entry name" value="PRAI"/>
    <property type="match status" value="1"/>
</dbReference>